<evidence type="ECO:0000256" key="4">
    <source>
        <dbReference type="ARBA" id="ARBA00022991"/>
    </source>
</evidence>
<dbReference type="Gene3D" id="1.10.579.10">
    <property type="entry name" value="DNA Cyclobutane Dipyrimidine Photolyase, subunit A, domain 3"/>
    <property type="match status" value="1"/>
</dbReference>
<evidence type="ECO:0000259" key="8">
    <source>
        <dbReference type="PROSITE" id="PS51645"/>
    </source>
</evidence>
<accession>A0A165QU57</accession>
<dbReference type="Pfam" id="PF03441">
    <property type="entry name" value="FAD_binding_7"/>
    <property type="match status" value="1"/>
</dbReference>
<dbReference type="Pfam" id="PF00875">
    <property type="entry name" value="DNA_photolyase"/>
    <property type="match status" value="1"/>
</dbReference>
<dbReference type="InParanoid" id="A0A165QU57"/>
<evidence type="ECO:0000313" key="10">
    <source>
        <dbReference type="Proteomes" id="UP000077266"/>
    </source>
</evidence>
<dbReference type="Proteomes" id="UP000077266">
    <property type="component" value="Unassembled WGS sequence"/>
</dbReference>
<dbReference type="PANTHER" id="PTHR11455:SF18">
    <property type="entry name" value="SI:CH1073-390K14.1"/>
    <property type="match status" value="1"/>
</dbReference>
<feature type="binding site" evidence="5">
    <location>
        <position position="382"/>
    </location>
    <ligand>
        <name>FAD</name>
        <dbReference type="ChEBI" id="CHEBI:57692"/>
    </ligand>
</feature>
<dbReference type="InterPro" id="IPR036155">
    <property type="entry name" value="Crypto/Photolyase_N_sf"/>
</dbReference>
<dbReference type="GO" id="GO:0005737">
    <property type="term" value="C:cytoplasm"/>
    <property type="evidence" value="ECO:0007669"/>
    <property type="project" value="TreeGrafter"/>
</dbReference>
<feature type="domain" description="Photolyase/cryptochrome alpha/beta" evidence="8">
    <location>
        <begin position="68"/>
        <end position="201"/>
    </location>
</feature>
<evidence type="ECO:0000256" key="3">
    <source>
        <dbReference type="ARBA" id="ARBA00022827"/>
    </source>
</evidence>
<dbReference type="InterPro" id="IPR006050">
    <property type="entry name" value="DNA_photolyase_N"/>
</dbReference>
<feature type="region of interest" description="Disordered" evidence="7">
    <location>
        <begin position="1"/>
        <end position="39"/>
    </location>
</feature>
<keyword evidence="4" id="KW-0157">Chromophore</keyword>
<dbReference type="GO" id="GO:0003904">
    <property type="term" value="F:deoxyribodipyrimidine photo-lyase activity"/>
    <property type="evidence" value="ECO:0007669"/>
    <property type="project" value="TreeGrafter"/>
</dbReference>
<dbReference type="PRINTS" id="PR00147">
    <property type="entry name" value="DNAPHOTLYASE"/>
</dbReference>
<dbReference type="GO" id="GO:0043153">
    <property type="term" value="P:entrainment of circadian clock by photoperiod"/>
    <property type="evidence" value="ECO:0007669"/>
    <property type="project" value="TreeGrafter"/>
</dbReference>
<dbReference type="GO" id="GO:0003677">
    <property type="term" value="F:DNA binding"/>
    <property type="evidence" value="ECO:0007669"/>
    <property type="project" value="TreeGrafter"/>
</dbReference>
<evidence type="ECO:0000256" key="2">
    <source>
        <dbReference type="ARBA" id="ARBA00022630"/>
    </source>
</evidence>
<dbReference type="InterPro" id="IPR018394">
    <property type="entry name" value="DNA_photolyase_1_CS_C"/>
</dbReference>
<comment type="cofactor">
    <cofactor evidence="5">
        <name>FAD</name>
        <dbReference type="ChEBI" id="CHEBI:57692"/>
    </cofactor>
    <text evidence="5">Binds 1 FAD per subunit.</text>
</comment>
<dbReference type="OrthoDB" id="435881at2759"/>
<dbReference type="Gene3D" id="1.25.40.80">
    <property type="match status" value="1"/>
</dbReference>
<name>A0A165QU57_EXIGL</name>
<feature type="site" description="Electron transfer via tryptophanyl radical" evidence="6">
    <location>
        <position position="460"/>
    </location>
</feature>
<dbReference type="InterPro" id="IPR036134">
    <property type="entry name" value="Crypto/Photolyase_FAD-like_sf"/>
</dbReference>
<feature type="site" description="Electron transfer via tryptophanyl radical" evidence="6">
    <location>
        <position position="483"/>
    </location>
</feature>
<gene>
    <name evidence="9" type="ORF">EXIGLDRAFT_737781</name>
</gene>
<keyword evidence="2 5" id="KW-0285">Flavoprotein</keyword>
<feature type="compositionally biased region" description="Polar residues" evidence="7">
    <location>
        <begin position="1"/>
        <end position="12"/>
    </location>
</feature>
<comment type="similarity">
    <text evidence="1">Belongs to the DNA photolyase class-1 family.</text>
</comment>
<evidence type="ECO:0000256" key="7">
    <source>
        <dbReference type="SAM" id="MobiDB-lite"/>
    </source>
</evidence>
<protein>
    <recommendedName>
        <fullName evidence="8">Photolyase/cryptochrome alpha/beta domain-containing protein</fullName>
    </recommendedName>
</protein>
<dbReference type="InterPro" id="IPR014729">
    <property type="entry name" value="Rossmann-like_a/b/a_fold"/>
</dbReference>
<dbReference type="EMBL" id="KV425882">
    <property type="protein sequence ID" value="KZW04074.1"/>
    <property type="molecule type" value="Genomic_DNA"/>
</dbReference>
<sequence>MKRAPSSPTVSYAATKKPRLPGSDNARKQSRIASADDAARVDADPPYNQLLRALATTQPQTNNAKIGCVVYWMRMEDMRIFDNRALSRASEHAQRTKTPLVALFVHSPEDYVAHDRGARRIDFVMRNLKVLHRAFDSLNIPFVIEIHTPRRTLPEKVASLMAEWGAGTVYANIEHEVDELRRDLRLLALFPGAKFVHDRCVVPPGQLETKQGKQYAVYGPWLKQWTPLERAADPTPNDRSVRDGPFKSFFGMKPVDVLEGFECEDAQEMEDYWPAGTDAALKASPGYTIVERFLRNGSTPEQLGETNPLRVELGTFEPGGGDVPRIDAYDENRNHADRDTTARISPYLAAGVIPTRALIRLGMEHAETNKMDASRGSGTGVWTMELAWRDFYTHVMAAFPRVSMGRPYLEKYADVKWETNEEHLQAWKDGMTGVPIVDAGMRQLKKHGWMHNRLDLMIDWRLGEMHFSHLLIDADLASNNGGWQWSASTGTDPQPYFRIFNPYLQAEKADPTGDFIRHYVTELKGLRGKALYDPATHLDKATFAKLQYPRPIVKHSEVKDRAIHRYKNVGEE</sequence>
<dbReference type="SUPFAM" id="SSF52425">
    <property type="entry name" value="Cryptochrome/photolyase, N-terminal domain"/>
    <property type="match status" value="1"/>
</dbReference>
<dbReference type="GO" id="GO:0006139">
    <property type="term" value="P:nucleobase-containing compound metabolic process"/>
    <property type="evidence" value="ECO:0007669"/>
    <property type="project" value="UniProtKB-ARBA"/>
</dbReference>
<feature type="site" description="Electron transfer via tryptophanyl radical" evidence="6">
    <location>
        <position position="417"/>
    </location>
</feature>
<proteinExistence type="inferred from homology"/>
<evidence type="ECO:0000313" key="9">
    <source>
        <dbReference type="EMBL" id="KZW04074.1"/>
    </source>
</evidence>
<feature type="binding site" evidence="5">
    <location>
        <begin position="385"/>
        <end position="392"/>
    </location>
    <ligand>
        <name>FAD</name>
        <dbReference type="ChEBI" id="CHEBI:57692"/>
    </ligand>
</feature>
<dbReference type="InterPro" id="IPR002081">
    <property type="entry name" value="Cryptochrome/DNA_photolyase_1"/>
</dbReference>
<dbReference type="Gene3D" id="3.40.50.620">
    <property type="entry name" value="HUPs"/>
    <property type="match status" value="1"/>
</dbReference>
<evidence type="ECO:0000256" key="5">
    <source>
        <dbReference type="PIRSR" id="PIRSR602081-1"/>
    </source>
</evidence>
<keyword evidence="10" id="KW-1185">Reference proteome</keyword>
<dbReference type="GO" id="GO:0032922">
    <property type="term" value="P:circadian regulation of gene expression"/>
    <property type="evidence" value="ECO:0007669"/>
    <property type="project" value="TreeGrafter"/>
</dbReference>
<evidence type="ECO:0000256" key="6">
    <source>
        <dbReference type="PIRSR" id="PIRSR602081-2"/>
    </source>
</evidence>
<feature type="binding site" evidence="5">
    <location>
        <position position="329"/>
    </location>
    <ligand>
        <name>FAD</name>
        <dbReference type="ChEBI" id="CHEBI:57692"/>
    </ligand>
</feature>
<dbReference type="GO" id="GO:0006950">
    <property type="term" value="P:response to stress"/>
    <property type="evidence" value="ECO:0007669"/>
    <property type="project" value="UniProtKB-ARBA"/>
</dbReference>
<dbReference type="GO" id="GO:0071949">
    <property type="term" value="F:FAD binding"/>
    <property type="evidence" value="ECO:0007669"/>
    <property type="project" value="TreeGrafter"/>
</dbReference>
<dbReference type="STRING" id="1314781.A0A165QU57"/>
<evidence type="ECO:0000256" key="1">
    <source>
        <dbReference type="ARBA" id="ARBA00005862"/>
    </source>
</evidence>
<dbReference type="InterPro" id="IPR005101">
    <property type="entry name" value="Cryptochr/Photolyase_FAD-bd"/>
</dbReference>
<feature type="binding site" evidence="5">
    <location>
        <begin position="341"/>
        <end position="345"/>
    </location>
    <ligand>
        <name>FAD</name>
        <dbReference type="ChEBI" id="CHEBI:57692"/>
    </ligand>
</feature>
<dbReference type="SUPFAM" id="SSF48173">
    <property type="entry name" value="Cryptochrome/photolyase FAD-binding domain"/>
    <property type="match status" value="1"/>
</dbReference>
<reference evidence="9 10" key="1">
    <citation type="journal article" date="2016" name="Mol. Biol. Evol.">
        <title>Comparative Genomics of Early-Diverging Mushroom-Forming Fungi Provides Insights into the Origins of Lignocellulose Decay Capabilities.</title>
        <authorList>
            <person name="Nagy L.G."/>
            <person name="Riley R."/>
            <person name="Tritt A."/>
            <person name="Adam C."/>
            <person name="Daum C."/>
            <person name="Floudas D."/>
            <person name="Sun H."/>
            <person name="Yadav J.S."/>
            <person name="Pangilinan J."/>
            <person name="Larsson K.H."/>
            <person name="Matsuura K."/>
            <person name="Barry K."/>
            <person name="Labutti K."/>
            <person name="Kuo R."/>
            <person name="Ohm R.A."/>
            <person name="Bhattacharya S.S."/>
            <person name="Shirouzu T."/>
            <person name="Yoshinaga Y."/>
            <person name="Martin F.M."/>
            <person name="Grigoriev I.V."/>
            <person name="Hibbett D.S."/>
        </authorList>
    </citation>
    <scope>NUCLEOTIDE SEQUENCE [LARGE SCALE GENOMIC DNA]</scope>
    <source>
        <strain evidence="9 10">HHB12029</strain>
    </source>
</reference>
<dbReference type="PANTHER" id="PTHR11455">
    <property type="entry name" value="CRYPTOCHROME"/>
    <property type="match status" value="1"/>
</dbReference>
<organism evidence="9 10">
    <name type="scientific">Exidia glandulosa HHB12029</name>
    <dbReference type="NCBI Taxonomy" id="1314781"/>
    <lineage>
        <taxon>Eukaryota</taxon>
        <taxon>Fungi</taxon>
        <taxon>Dikarya</taxon>
        <taxon>Basidiomycota</taxon>
        <taxon>Agaricomycotina</taxon>
        <taxon>Agaricomycetes</taxon>
        <taxon>Auriculariales</taxon>
        <taxon>Exidiaceae</taxon>
        <taxon>Exidia</taxon>
    </lineage>
</organism>
<dbReference type="AlphaFoldDB" id="A0A165QU57"/>
<dbReference type="PROSITE" id="PS51645">
    <property type="entry name" value="PHR_CRY_ALPHA_BETA"/>
    <property type="match status" value="1"/>
</dbReference>
<feature type="binding site" evidence="5">
    <location>
        <begin position="473"/>
        <end position="475"/>
    </location>
    <ligand>
        <name>FAD</name>
        <dbReference type="ChEBI" id="CHEBI:57692"/>
    </ligand>
</feature>
<keyword evidence="3 5" id="KW-0274">FAD</keyword>
<dbReference type="GO" id="GO:0005634">
    <property type="term" value="C:nucleus"/>
    <property type="evidence" value="ECO:0007669"/>
    <property type="project" value="TreeGrafter"/>
</dbReference>
<dbReference type="PROSITE" id="PS00394">
    <property type="entry name" value="DNA_PHOTOLYASES_1_1"/>
    <property type="match status" value="1"/>
</dbReference>